<dbReference type="Gene3D" id="1.10.10.10">
    <property type="entry name" value="Winged helix-like DNA-binding domain superfamily/Winged helix DNA-binding domain"/>
    <property type="match status" value="1"/>
</dbReference>
<reference evidence="2" key="1">
    <citation type="journal article" date="2021" name="Genome Biol. Evol.">
        <title>A High-Quality Reference Genome for a Parasitic Bivalve with Doubly Uniparental Inheritance (Bivalvia: Unionida).</title>
        <authorList>
            <person name="Smith C.H."/>
        </authorList>
    </citation>
    <scope>NUCLEOTIDE SEQUENCE</scope>
    <source>
        <strain evidence="2">CHS0354</strain>
    </source>
</reference>
<evidence type="ECO:0000256" key="1">
    <source>
        <dbReference type="SAM" id="MobiDB-lite"/>
    </source>
</evidence>
<feature type="compositionally biased region" description="Basic and acidic residues" evidence="1">
    <location>
        <begin position="46"/>
        <end position="57"/>
    </location>
</feature>
<dbReference type="InterPro" id="IPR036388">
    <property type="entry name" value="WH-like_DNA-bd_sf"/>
</dbReference>
<dbReference type="InterPro" id="IPR027417">
    <property type="entry name" value="P-loop_NTPase"/>
</dbReference>
<dbReference type="Gene3D" id="3.40.50.300">
    <property type="entry name" value="P-loop containing nucleotide triphosphate hydrolases"/>
    <property type="match status" value="1"/>
</dbReference>
<reference evidence="2" key="3">
    <citation type="submission" date="2023-05" db="EMBL/GenBank/DDBJ databases">
        <authorList>
            <person name="Smith C.H."/>
        </authorList>
    </citation>
    <scope>NUCLEOTIDE SEQUENCE</scope>
    <source>
        <strain evidence="2">CHS0354</strain>
        <tissue evidence="2">Mantle</tissue>
    </source>
</reference>
<dbReference type="Proteomes" id="UP001195483">
    <property type="component" value="Unassembled WGS sequence"/>
</dbReference>
<evidence type="ECO:0000313" key="2">
    <source>
        <dbReference type="EMBL" id="KAK3578405.1"/>
    </source>
</evidence>
<gene>
    <name evidence="2" type="ORF">CHS0354_035606</name>
</gene>
<dbReference type="EMBL" id="JAEAOA010002074">
    <property type="protein sequence ID" value="KAK3578405.1"/>
    <property type="molecule type" value="Genomic_DNA"/>
</dbReference>
<organism evidence="2 3">
    <name type="scientific">Potamilus streckersoni</name>
    <dbReference type="NCBI Taxonomy" id="2493646"/>
    <lineage>
        <taxon>Eukaryota</taxon>
        <taxon>Metazoa</taxon>
        <taxon>Spiralia</taxon>
        <taxon>Lophotrochozoa</taxon>
        <taxon>Mollusca</taxon>
        <taxon>Bivalvia</taxon>
        <taxon>Autobranchia</taxon>
        <taxon>Heteroconchia</taxon>
        <taxon>Palaeoheterodonta</taxon>
        <taxon>Unionida</taxon>
        <taxon>Unionoidea</taxon>
        <taxon>Unionidae</taxon>
        <taxon>Ambleminae</taxon>
        <taxon>Lampsilini</taxon>
        <taxon>Potamilus</taxon>
    </lineage>
</organism>
<accession>A0AAE0RRY0</accession>
<evidence type="ECO:0000313" key="3">
    <source>
        <dbReference type="Proteomes" id="UP001195483"/>
    </source>
</evidence>
<proteinExistence type="predicted"/>
<comment type="caution">
    <text evidence="2">The sequence shown here is derived from an EMBL/GenBank/DDBJ whole genome shotgun (WGS) entry which is preliminary data.</text>
</comment>
<keyword evidence="3" id="KW-1185">Reference proteome</keyword>
<reference evidence="2" key="2">
    <citation type="journal article" date="2021" name="Genome Biol. Evol.">
        <title>Developing a high-quality reference genome for a parasitic bivalve with doubly uniparental inheritance (Bivalvia: Unionida).</title>
        <authorList>
            <person name="Smith C.H."/>
        </authorList>
    </citation>
    <scope>NUCLEOTIDE SEQUENCE</scope>
    <source>
        <strain evidence="2">CHS0354</strain>
        <tissue evidence="2">Mantle</tissue>
    </source>
</reference>
<sequence length="357" mass="41108">MINDQRITSILYKYMSPNNNPDITEIVPVKCTQQGNGKPPVNGRSPETEPKLNDENKGNVILFPRNDSDITEVESKEQNFIGAIIEEQKEKSDEIYRGTFPEEINNFVERAQYLPTQKSRSSDVSLLDFAGQSLFYTTHQAFMSWRTLYLLVTDMSLPWTDAVEEGACGIDGNGIYNIQEYVTYWLNSIHSHALIPEDDTMQREESGRGVLGTKRNHPFVILVGTHLDKIPKDLLDESKKTYFNDIRTVLKNSPLLFHLADEDFAISNLGSDPTINSLKSKIFEIAQKQKYWGEQIPARWIPLTRSLMELKNRGKKVMDYADVKSLNETLQVRIERPEEFDLFLRFEHDMGNIVFFK</sequence>
<name>A0AAE0RRY0_9BIVA</name>
<dbReference type="AlphaFoldDB" id="A0AAE0RRY0"/>
<protein>
    <submittedName>
        <fullName evidence="2">Uncharacterized protein</fullName>
    </submittedName>
</protein>
<feature type="region of interest" description="Disordered" evidence="1">
    <location>
        <begin position="31"/>
        <end position="57"/>
    </location>
</feature>